<dbReference type="Pfam" id="PF01370">
    <property type="entry name" value="Epimerase"/>
    <property type="match status" value="1"/>
</dbReference>
<proteinExistence type="inferred from homology"/>
<organism evidence="4 5">
    <name type="scientific">Cryoendolithus antarcticus</name>
    <dbReference type="NCBI Taxonomy" id="1507870"/>
    <lineage>
        <taxon>Eukaryota</taxon>
        <taxon>Fungi</taxon>
        <taxon>Dikarya</taxon>
        <taxon>Ascomycota</taxon>
        <taxon>Pezizomycotina</taxon>
        <taxon>Dothideomycetes</taxon>
        <taxon>Dothideomycetidae</taxon>
        <taxon>Cladosporiales</taxon>
        <taxon>Cladosporiaceae</taxon>
        <taxon>Cryoendolithus</taxon>
    </lineage>
</organism>
<dbReference type="Proteomes" id="UP000192596">
    <property type="component" value="Unassembled WGS sequence"/>
</dbReference>
<evidence type="ECO:0000259" key="3">
    <source>
        <dbReference type="Pfam" id="PF01370"/>
    </source>
</evidence>
<dbReference type="PANTHER" id="PTHR10366">
    <property type="entry name" value="NAD DEPENDENT EPIMERASE/DEHYDRATASE"/>
    <property type="match status" value="1"/>
</dbReference>
<dbReference type="InParanoid" id="A0A1V8TPG1"/>
<dbReference type="AlphaFoldDB" id="A0A1V8TPG1"/>
<dbReference type="PANTHER" id="PTHR10366:SF564">
    <property type="entry name" value="STEROL-4-ALPHA-CARBOXYLATE 3-DEHYDROGENASE, DECARBOXYLATING"/>
    <property type="match status" value="1"/>
</dbReference>
<dbReference type="STRING" id="1507870.A0A1V8TPG1"/>
<feature type="domain" description="NAD-dependent epimerase/dehydratase" evidence="3">
    <location>
        <begin position="8"/>
        <end position="272"/>
    </location>
</feature>
<comment type="similarity">
    <text evidence="2">Belongs to the NAD(P)-dependent epimerase/dehydratase family. Dihydroflavonol-4-reductase subfamily.</text>
</comment>
<dbReference type="Gene3D" id="3.40.50.720">
    <property type="entry name" value="NAD(P)-binding Rossmann-like Domain"/>
    <property type="match status" value="1"/>
</dbReference>
<sequence>MAASDVLLLTGGTGFVGFATLKYALQKGYHVRAAVRSQAKADALHKNPVLASFADRLTTIVVPDILASNAYDEAVNGAKYIVHVASPIPQGDAMANAAVEGNTTDVEALLVKPAVQGTLNILKSAKEHLSVKRIVITSSMVTVPSFGVLAGSETTDKVYGPDDRADEISPPCPVEIVAYVQAKIAALNAGDKWAKENKPVFDVITIYPSVVGGRHDNATSVADLLATTNAAFLAVVRGQEAVETSRPHIMAVIDVDDAAEAHIESLREDVEGGQAFLLTNRGGDLAWNDAKAIVNKHFSEAVEDGRLPNNGVSEPKWWITTDGEKTEKTFGKLKSFEETIVGIVEQYLELLTKETK</sequence>
<dbReference type="GO" id="GO:0016616">
    <property type="term" value="F:oxidoreductase activity, acting on the CH-OH group of donors, NAD or NADP as acceptor"/>
    <property type="evidence" value="ECO:0007669"/>
    <property type="project" value="TreeGrafter"/>
</dbReference>
<dbReference type="SUPFAM" id="SSF51735">
    <property type="entry name" value="NAD(P)-binding Rossmann-fold domains"/>
    <property type="match status" value="1"/>
</dbReference>
<dbReference type="InterPro" id="IPR001509">
    <property type="entry name" value="Epimerase_deHydtase"/>
</dbReference>
<dbReference type="OrthoDB" id="2735536at2759"/>
<protein>
    <recommendedName>
        <fullName evidence="3">NAD-dependent epimerase/dehydratase domain-containing protein</fullName>
    </recommendedName>
</protein>
<name>A0A1V8TPG1_9PEZI</name>
<reference evidence="5" key="1">
    <citation type="submission" date="2017-03" db="EMBL/GenBank/DDBJ databases">
        <title>Genomes of endolithic fungi from Antarctica.</title>
        <authorList>
            <person name="Coleine C."/>
            <person name="Masonjones S."/>
            <person name="Stajich J.E."/>
        </authorList>
    </citation>
    <scope>NUCLEOTIDE SEQUENCE [LARGE SCALE GENOMIC DNA]</scope>
    <source>
        <strain evidence="5">CCFEE 5527</strain>
    </source>
</reference>
<comment type="caution">
    <text evidence="4">The sequence shown here is derived from an EMBL/GenBank/DDBJ whole genome shotgun (WGS) entry which is preliminary data.</text>
</comment>
<gene>
    <name evidence="4" type="ORF">B0A48_01497</name>
</gene>
<dbReference type="InterPro" id="IPR050425">
    <property type="entry name" value="NAD(P)_dehydrat-like"/>
</dbReference>
<dbReference type="EMBL" id="NAJO01000003">
    <property type="protein sequence ID" value="OQO13269.1"/>
    <property type="molecule type" value="Genomic_DNA"/>
</dbReference>
<evidence type="ECO:0000256" key="2">
    <source>
        <dbReference type="ARBA" id="ARBA00023445"/>
    </source>
</evidence>
<keyword evidence="1" id="KW-0560">Oxidoreductase</keyword>
<dbReference type="InterPro" id="IPR036291">
    <property type="entry name" value="NAD(P)-bd_dom_sf"/>
</dbReference>
<keyword evidence="5" id="KW-1185">Reference proteome</keyword>
<evidence type="ECO:0000313" key="5">
    <source>
        <dbReference type="Proteomes" id="UP000192596"/>
    </source>
</evidence>
<evidence type="ECO:0000256" key="1">
    <source>
        <dbReference type="ARBA" id="ARBA00023002"/>
    </source>
</evidence>
<evidence type="ECO:0000313" key="4">
    <source>
        <dbReference type="EMBL" id="OQO13269.1"/>
    </source>
</evidence>
<accession>A0A1V8TPG1</accession>